<feature type="domain" description="N-acetyltransferase" evidence="1">
    <location>
        <begin position="8"/>
        <end position="166"/>
    </location>
</feature>
<evidence type="ECO:0000313" key="2">
    <source>
        <dbReference type="EMBL" id="XDK32232.1"/>
    </source>
</evidence>
<keyword evidence="2" id="KW-0012">Acyltransferase</keyword>
<protein>
    <submittedName>
        <fullName evidence="2">GNAT family N-acetyltransferase</fullName>
        <ecNumber evidence="2">2.3.-.-</ecNumber>
    </submittedName>
</protein>
<dbReference type="PROSITE" id="PS51186">
    <property type="entry name" value="GNAT"/>
    <property type="match status" value="1"/>
</dbReference>
<dbReference type="EC" id="2.3.-.-" evidence="2"/>
<dbReference type="InterPro" id="IPR051531">
    <property type="entry name" value="N-acetyltransferase"/>
</dbReference>
<accession>A0AB39HLG0</accession>
<sequence length="503" mass="58725">MVLETKRLILRPWKEDDAETLYEYAKDPLVGPSAGWPVHTSVENSREIIKHVLSASETYAVCLKEDNKAIGSIGLLIGEQSNKGIAQNEAEIGYWIGVPFWGQGFIPEATEEIIRYAFENLGMKKLWCGYFDGNENSKRVQEKCGFQYQYTVKDQKWELINEIRTEHITCMTRIEWSVKNNYNYLSDVGNGRFSKESFISKNRKDPDLLSRKLYEDLSSLSNQSKLPNGDEITNCKVIGPNKYGGYELEVEVTKENTKDKTVFILGSDYIGPPVHWAVEVGMNDKEIGDFLEVSRTIGGHLLWWKRSDDDNKKVWHKYEFWYKNKATKLKENKIKPNEVHCFNKKERDSFSLNEWNKMNRKDKITSIIPYTITVNTARGGKKGFYDRIDFTLFDLKQWYLGLPCKLQEAYENSREWLLLFKDFKGFIDYFLLQDFVVEKEHYAVKNLDSFDEEEQYKTLSNTDVYHSSRSQNKAAYKAFVEASLAIISRRNERIIAYITKDNR</sequence>
<gene>
    <name evidence="2" type="ORF">AB4Y30_14605</name>
</gene>
<dbReference type="Gene3D" id="3.40.630.30">
    <property type="match status" value="1"/>
</dbReference>
<dbReference type="Pfam" id="PF22507">
    <property type="entry name" value="DUF6994"/>
    <property type="match status" value="1"/>
</dbReference>
<dbReference type="SUPFAM" id="SSF55729">
    <property type="entry name" value="Acyl-CoA N-acyltransferases (Nat)"/>
    <property type="match status" value="1"/>
</dbReference>
<reference evidence="2" key="1">
    <citation type="submission" date="2024-07" db="EMBL/GenBank/DDBJ databases">
        <title>Halotolerant mesophilic bacterium Ornithinibacillus sp. 4-3, sp. nov., isolated from soil.</title>
        <authorList>
            <person name="Sidarenka A.V."/>
            <person name="Guliayeva D.E."/>
            <person name="Leanovich S.I."/>
            <person name="Hileuskaya K.S."/>
            <person name="Akhremchuk A.E."/>
            <person name="Sikolenko M.A."/>
            <person name="Valentovich L.N."/>
        </authorList>
    </citation>
    <scope>NUCLEOTIDE SEQUENCE</scope>
    <source>
        <strain evidence="2">4-3</strain>
    </source>
</reference>
<dbReference type="EMBL" id="CP162599">
    <property type="protein sequence ID" value="XDK32232.1"/>
    <property type="molecule type" value="Genomic_DNA"/>
</dbReference>
<dbReference type="InterPro" id="IPR016181">
    <property type="entry name" value="Acyl_CoA_acyltransferase"/>
</dbReference>
<organism evidence="2">
    <name type="scientific">Ornithinibacillus sp. 4-3</name>
    <dbReference type="NCBI Taxonomy" id="3231488"/>
    <lineage>
        <taxon>Bacteria</taxon>
        <taxon>Bacillati</taxon>
        <taxon>Bacillota</taxon>
        <taxon>Bacilli</taxon>
        <taxon>Bacillales</taxon>
        <taxon>Bacillaceae</taxon>
        <taxon>Ornithinibacillus</taxon>
    </lineage>
</organism>
<proteinExistence type="predicted"/>
<name>A0AB39HLG0_9BACI</name>
<dbReference type="PANTHER" id="PTHR43792">
    <property type="entry name" value="GNAT FAMILY, PUTATIVE (AFU_ORTHOLOGUE AFUA_3G00765)-RELATED-RELATED"/>
    <property type="match status" value="1"/>
</dbReference>
<dbReference type="AlphaFoldDB" id="A0AB39HLG0"/>
<dbReference type="GO" id="GO:0016747">
    <property type="term" value="F:acyltransferase activity, transferring groups other than amino-acyl groups"/>
    <property type="evidence" value="ECO:0007669"/>
    <property type="project" value="InterPro"/>
</dbReference>
<dbReference type="InterPro" id="IPR054263">
    <property type="entry name" value="DUF6994"/>
</dbReference>
<dbReference type="InterPro" id="IPR000182">
    <property type="entry name" value="GNAT_dom"/>
</dbReference>
<dbReference type="Pfam" id="PF13302">
    <property type="entry name" value="Acetyltransf_3"/>
    <property type="match status" value="1"/>
</dbReference>
<evidence type="ECO:0000259" key="1">
    <source>
        <dbReference type="PROSITE" id="PS51186"/>
    </source>
</evidence>
<dbReference type="RefSeq" id="WP_368652953.1">
    <property type="nucleotide sequence ID" value="NZ_CP162599.1"/>
</dbReference>
<keyword evidence="2" id="KW-0808">Transferase</keyword>